<comment type="caution">
    <text evidence="1">The sequence shown here is derived from an EMBL/GenBank/DDBJ whole genome shotgun (WGS) entry which is preliminary data.</text>
</comment>
<dbReference type="AlphaFoldDB" id="A0A327PQF5"/>
<name>A0A327PQF5_9BACT</name>
<dbReference type="EMBL" id="QLLK01000002">
    <property type="protein sequence ID" value="RAI93953.1"/>
    <property type="molecule type" value="Genomic_DNA"/>
</dbReference>
<accession>A0A327PQF5</accession>
<dbReference type="Proteomes" id="UP000249610">
    <property type="component" value="Unassembled WGS sequence"/>
</dbReference>
<organism evidence="1 2">
    <name type="scientific">Algoriphagus yeomjeoni</name>
    <dbReference type="NCBI Taxonomy" id="291403"/>
    <lineage>
        <taxon>Bacteria</taxon>
        <taxon>Pseudomonadati</taxon>
        <taxon>Bacteroidota</taxon>
        <taxon>Cytophagia</taxon>
        <taxon>Cytophagales</taxon>
        <taxon>Cyclobacteriaceae</taxon>
        <taxon>Algoriphagus</taxon>
    </lineage>
</organism>
<evidence type="ECO:0000313" key="1">
    <source>
        <dbReference type="EMBL" id="RAI93953.1"/>
    </source>
</evidence>
<reference evidence="1 2" key="1">
    <citation type="submission" date="2018-06" db="EMBL/GenBank/DDBJ databases">
        <title>Genomic Encyclopedia of Archaeal and Bacterial Type Strains, Phase II (KMG-II): from individual species to whole genera.</title>
        <authorList>
            <person name="Goeker M."/>
        </authorList>
    </citation>
    <scope>NUCLEOTIDE SEQUENCE [LARGE SCALE GENOMIC DNA]</scope>
    <source>
        <strain evidence="1 2">DSM 23446</strain>
    </source>
</reference>
<protein>
    <submittedName>
        <fullName evidence="1">Uncharacterized protein</fullName>
    </submittedName>
</protein>
<proteinExistence type="predicted"/>
<gene>
    <name evidence="1" type="ORF">LV83_00859</name>
</gene>
<evidence type="ECO:0000313" key="2">
    <source>
        <dbReference type="Proteomes" id="UP000249610"/>
    </source>
</evidence>
<keyword evidence="2" id="KW-1185">Reference proteome</keyword>
<sequence>MTMEKITLPPIAVEAKVKPLSYNPHTADFIYYDKVAEGEQKIYPLTNLDKGSRIKLAIKRYQSSEENALVSTLNGESYTKDKIVQEIKQGTPIGENFVGLDLNYLEYYLSTFPEVAFLK</sequence>